<sequence>MDQLRAEVARLRDVVGPDEKSYVQLRADVWSARDAVIGAEAEMGLLKGQVRSLQAEVARAMKEQQWVKDEVLLRIKSWRTYLRRLVLKIRRMLLK</sequence>
<name>A0A6J7F4L8_9ZZZZ</name>
<dbReference type="AlphaFoldDB" id="A0A6J7F4L8"/>
<gene>
    <name evidence="1" type="ORF">UFOPK3376_02551</name>
</gene>
<organism evidence="1">
    <name type="scientific">freshwater metagenome</name>
    <dbReference type="NCBI Taxonomy" id="449393"/>
    <lineage>
        <taxon>unclassified sequences</taxon>
        <taxon>metagenomes</taxon>
        <taxon>ecological metagenomes</taxon>
    </lineage>
</organism>
<dbReference type="EMBL" id="CAFBLP010000086">
    <property type="protein sequence ID" value="CAB4888020.1"/>
    <property type="molecule type" value="Genomic_DNA"/>
</dbReference>
<protein>
    <submittedName>
        <fullName evidence="1">Unannotated protein</fullName>
    </submittedName>
</protein>
<reference evidence="1" key="1">
    <citation type="submission" date="2020-05" db="EMBL/GenBank/DDBJ databases">
        <authorList>
            <person name="Chiriac C."/>
            <person name="Salcher M."/>
            <person name="Ghai R."/>
            <person name="Kavagutti S V."/>
        </authorList>
    </citation>
    <scope>NUCLEOTIDE SEQUENCE</scope>
</reference>
<accession>A0A6J7F4L8</accession>
<proteinExistence type="predicted"/>
<evidence type="ECO:0000313" key="1">
    <source>
        <dbReference type="EMBL" id="CAB4888020.1"/>
    </source>
</evidence>